<evidence type="ECO:0000256" key="2">
    <source>
        <dbReference type="ARBA" id="ARBA00023125"/>
    </source>
</evidence>
<dbReference type="EMBL" id="BMVC01000004">
    <property type="protein sequence ID" value="GHC90989.1"/>
    <property type="molecule type" value="Genomic_DNA"/>
</dbReference>
<dbReference type="GO" id="GO:0003677">
    <property type="term" value="F:DNA binding"/>
    <property type="evidence" value="ECO:0007669"/>
    <property type="project" value="UniProtKB-KW"/>
</dbReference>
<evidence type="ECO:0000256" key="3">
    <source>
        <dbReference type="ARBA" id="ARBA00023163"/>
    </source>
</evidence>
<dbReference type="PRINTS" id="PR00035">
    <property type="entry name" value="HTHGNTR"/>
</dbReference>
<evidence type="ECO:0000313" key="5">
    <source>
        <dbReference type="EMBL" id="GHC90989.1"/>
    </source>
</evidence>
<dbReference type="InterPro" id="IPR011663">
    <property type="entry name" value="UTRA"/>
</dbReference>
<keyword evidence="1" id="KW-0805">Transcription regulation</keyword>
<dbReference type="Pfam" id="PF00392">
    <property type="entry name" value="GntR"/>
    <property type="match status" value="1"/>
</dbReference>
<dbReference type="Gene3D" id="1.10.10.10">
    <property type="entry name" value="Winged helix-like DNA-binding domain superfamily/Winged helix DNA-binding domain"/>
    <property type="match status" value="1"/>
</dbReference>
<proteinExistence type="predicted"/>
<dbReference type="GO" id="GO:0045892">
    <property type="term" value="P:negative regulation of DNA-templated transcription"/>
    <property type="evidence" value="ECO:0007669"/>
    <property type="project" value="TreeGrafter"/>
</dbReference>
<dbReference type="PANTHER" id="PTHR44846">
    <property type="entry name" value="MANNOSYL-D-GLYCERATE TRANSPORT/METABOLISM SYSTEM REPRESSOR MNGR-RELATED"/>
    <property type="match status" value="1"/>
</dbReference>
<dbReference type="AlphaFoldDB" id="A0A918WWN2"/>
<dbReference type="PANTHER" id="PTHR44846:SF1">
    <property type="entry name" value="MANNOSYL-D-GLYCERATE TRANSPORT_METABOLISM SYSTEM REPRESSOR MNGR-RELATED"/>
    <property type="match status" value="1"/>
</dbReference>
<feature type="domain" description="HTH gntR-type" evidence="4">
    <location>
        <begin position="6"/>
        <end position="72"/>
    </location>
</feature>
<dbReference type="InterPro" id="IPR036388">
    <property type="entry name" value="WH-like_DNA-bd_sf"/>
</dbReference>
<dbReference type="InterPro" id="IPR028978">
    <property type="entry name" value="Chorismate_lyase_/UTRA_dom_sf"/>
</dbReference>
<dbReference type="Gene3D" id="3.40.1410.10">
    <property type="entry name" value="Chorismate lyase-like"/>
    <property type="match status" value="1"/>
</dbReference>
<accession>A0A918WWN2</accession>
<dbReference type="GO" id="GO:0003700">
    <property type="term" value="F:DNA-binding transcription factor activity"/>
    <property type="evidence" value="ECO:0007669"/>
    <property type="project" value="InterPro"/>
</dbReference>
<organism evidence="5 6">
    <name type="scientific">Streptomyces finlayi</name>
    <dbReference type="NCBI Taxonomy" id="67296"/>
    <lineage>
        <taxon>Bacteria</taxon>
        <taxon>Bacillati</taxon>
        <taxon>Actinomycetota</taxon>
        <taxon>Actinomycetes</taxon>
        <taxon>Kitasatosporales</taxon>
        <taxon>Streptomycetaceae</taxon>
        <taxon>Streptomyces</taxon>
    </lineage>
</organism>
<name>A0A918WWN2_9ACTN</name>
<dbReference type="SMART" id="SM00866">
    <property type="entry name" value="UTRA"/>
    <property type="match status" value="1"/>
</dbReference>
<evidence type="ECO:0000256" key="1">
    <source>
        <dbReference type="ARBA" id="ARBA00023015"/>
    </source>
</evidence>
<reference evidence="5" key="2">
    <citation type="submission" date="2020-09" db="EMBL/GenBank/DDBJ databases">
        <authorList>
            <person name="Sun Q."/>
            <person name="Ohkuma M."/>
        </authorList>
    </citation>
    <scope>NUCLEOTIDE SEQUENCE</scope>
    <source>
        <strain evidence="5">JCM 4637</strain>
    </source>
</reference>
<comment type="caution">
    <text evidence="5">The sequence shown here is derived from an EMBL/GenBank/DDBJ whole genome shotgun (WGS) entry which is preliminary data.</text>
</comment>
<dbReference type="SUPFAM" id="SSF46785">
    <property type="entry name" value="Winged helix' DNA-binding domain"/>
    <property type="match status" value="1"/>
</dbReference>
<sequence length="237" mass="25650">MGERGVPKYLQVKAALLTWIDDLEPGAALPSEVELAHDFAVSRVTMRRATTELVLEGRLTRSQGKVTRVVGEKIRIPVLLGRGHTEQMRAGGYEVSREVLDHGVAAADRRVAGELEVAPGAEVFALRRRVVAQGMPIGLETTYLARAADFAALDAQELAGSTYARLTGPLGVTLARTTERVETTPIPLEAAQALDASSEVTALVVHRVTVDAAGRPVEYSHVLYRGDRITLSYTLER</sequence>
<dbReference type="SMART" id="SM00345">
    <property type="entry name" value="HTH_GNTR"/>
    <property type="match status" value="1"/>
</dbReference>
<protein>
    <submittedName>
        <fullName evidence="5">HTH-type transcriptional repressor DasR</fullName>
    </submittedName>
</protein>
<dbReference type="Pfam" id="PF07702">
    <property type="entry name" value="UTRA"/>
    <property type="match status" value="1"/>
</dbReference>
<keyword evidence="2" id="KW-0238">DNA-binding</keyword>
<dbReference type="Proteomes" id="UP000638353">
    <property type="component" value="Unassembled WGS sequence"/>
</dbReference>
<dbReference type="InterPro" id="IPR050679">
    <property type="entry name" value="Bact_HTH_transcr_reg"/>
</dbReference>
<dbReference type="InterPro" id="IPR000524">
    <property type="entry name" value="Tscrpt_reg_HTH_GntR"/>
</dbReference>
<reference evidence="5" key="1">
    <citation type="journal article" date="2014" name="Int. J. Syst. Evol. Microbiol.">
        <title>Complete genome sequence of Corynebacterium casei LMG S-19264T (=DSM 44701T), isolated from a smear-ripened cheese.</title>
        <authorList>
            <consortium name="US DOE Joint Genome Institute (JGI-PGF)"/>
            <person name="Walter F."/>
            <person name="Albersmeier A."/>
            <person name="Kalinowski J."/>
            <person name="Ruckert C."/>
        </authorList>
    </citation>
    <scope>NUCLEOTIDE SEQUENCE</scope>
    <source>
        <strain evidence="5">JCM 4637</strain>
    </source>
</reference>
<keyword evidence="3" id="KW-0804">Transcription</keyword>
<evidence type="ECO:0000313" key="6">
    <source>
        <dbReference type="Proteomes" id="UP000638353"/>
    </source>
</evidence>
<dbReference type="RefSeq" id="WP_189823671.1">
    <property type="nucleotide sequence ID" value="NZ_BMVC01000004.1"/>
</dbReference>
<dbReference type="InterPro" id="IPR036390">
    <property type="entry name" value="WH_DNA-bd_sf"/>
</dbReference>
<dbReference type="SUPFAM" id="SSF64288">
    <property type="entry name" value="Chorismate lyase-like"/>
    <property type="match status" value="1"/>
</dbReference>
<evidence type="ECO:0000259" key="4">
    <source>
        <dbReference type="PROSITE" id="PS50949"/>
    </source>
</evidence>
<gene>
    <name evidence="5" type="primary">dasR</name>
    <name evidence="5" type="ORF">GCM10010334_25500</name>
</gene>
<dbReference type="PROSITE" id="PS50949">
    <property type="entry name" value="HTH_GNTR"/>
    <property type="match status" value="1"/>
</dbReference>
<dbReference type="CDD" id="cd07377">
    <property type="entry name" value="WHTH_GntR"/>
    <property type="match status" value="1"/>
</dbReference>